<dbReference type="Proteomes" id="UP000076727">
    <property type="component" value="Unassembled WGS sequence"/>
</dbReference>
<gene>
    <name evidence="1" type="ORF">DAEQUDRAFT_583027</name>
</gene>
<sequence>MIHWHNLGEVVRIGDRKQPTAINSVDSLRKEANMRQRLRNVLTTETAKIPTEFDRHRAITHHWVQPSRRNSLAPVALFWNGLLRSRGHFFTEDDVWVRLKNPGLKPLTAAACRGRPPPLKRVVESTATRRAQDPRRAQVHLLHSPSRMQLSVLAVTRTRGFRRSTRSFGPVKKASRDCLAVAVRYLATYRCPSFCSRSRRIGDGDSQ</sequence>
<dbReference type="EMBL" id="KV429119">
    <property type="protein sequence ID" value="KZT64772.1"/>
    <property type="molecule type" value="Genomic_DNA"/>
</dbReference>
<evidence type="ECO:0000313" key="1">
    <source>
        <dbReference type="EMBL" id="KZT64772.1"/>
    </source>
</evidence>
<organism evidence="1 2">
    <name type="scientific">Daedalea quercina L-15889</name>
    <dbReference type="NCBI Taxonomy" id="1314783"/>
    <lineage>
        <taxon>Eukaryota</taxon>
        <taxon>Fungi</taxon>
        <taxon>Dikarya</taxon>
        <taxon>Basidiomycota</taxon>
        <taxon>Agaricomycotina</taxon>
        <taxon>Agaricomycetes</taxon>
        <taxon>Polyporales</taxon>
        <taxon>Fomitopsis</taxon>
    </lineage>
</organism>
<name>A0A165LRR8_9APHY</name>
<protein>
    <submittedName>
        <fullName evidence="1">Uncharacterized protein</fullName>
    </submittedName>
</protein>
<dbReference type="AlphaFoldDB" id="A0A165LRR8"/>
<keyword evidence="2" id="KW-1185">Reference proteome</keyword>
<accession>A0A165LRR8</accession>
<reference evidence="1 2" key="1">
    <citation type="journal article" date="2016" name="Mol. Biol. Evol.">
        <title>Comparative Genomics of Early-Diverging Mushroom-Forming Fungi Provides Insights into the Origins of Lignocellulose Decay Capabilities.</title>
        <authorList>
            <person name="Nagy L.G."/>
            <person name="Riley R."/>
            <person name="Tritt A."/>
            <person name="Adam C."/>
            <person name="Daum C."/>
            <person name="Floudas D."/>
            <person name="Sun H."/>
            <person name="Yadav J.S."/>
            <person name="Pangilinan J."/>
            <person name="Larsson K.H."/>
            <person name="Matsuura K."/>
            <person name="Barry K."/>
            <person name="Labutti K."/>
            <person name="Kuo R."/>
            <person name="Ohm R.A."/>
            <person name="Bhattacharya S.S."/>
            <person name="Shirouzu T."/>
            <person name="Yoshinaga Y."/>
            <person name="Martin F.M."/>
            <person name="Grigoriev I.V."/>
            <person name="Hibbett D.S."/>
        </authorList>
    </citation>
    <scope>NUCLEOTIDE SEQUENCE [LARGE SCALE GENOMIC DNA]</scope>
    <source>
        <strain evidence="1 2">L-15889</strain>
    </source>
</reference>
<proteinExistence type="predicted"/>
<evidence type="ECO:0000313" key="2">
    <source>
        <dbReference type="Proteomes" id="UP000076727"/>
    </source>
</evidence>